<evidence type="ECO:0000313" key="1">
    <source>
        <dbReference type="EnsemblMetazoa" id="ADIR011018-PA"/>
    </source>
</evidence>
<organism evidence="1 2">
    <name type="scientific">Anopheles dirus</name>
    <dbReference type="NCBI Taxonomy" id="7168"/>
    <lineage>
        <taxon>Eukaryota</taxon>
        <taxon>Metazoa</taxon>
        <taxon>Ecdysozoa</taxon>
        <taxon>Arthropoda</taxon>
        <taxon>Hexapoda</taxon>
        <taxon>Insecta</taxon>
        <taxon>Pterygota</taxon>
        <taxon>Neoptera</taxon>
        <taxon>Endopterygota</taxon>
        <taxon>Diptera</taxon>
        <taxon>Nematocera</taxon>
        <taxon>Culicoidea</taxon>
        <taxon>Culicidae</taxon>
        <taxon>Anophelinae</taxon>
        <taxon>Anopheles</taxon>
    </lineage>
</organism>
<reference evidence="2" key="1">
    <citation type="submission" date="2013-03" db="EMBL/GenBank/DDBJ databases">
        <title>The Genome Sequence of Anopheles dirus WRAIR2.</title>
        <authorList>
            <consortium name="The Broad Institute Genomics Platform"/>
            <person name="Neafsey D.E."/>
            <person name="Walton C."/>
            <person name="Walker B."/>
            <person name="Young S.K."/>
            <person name="Zeng Q."/>
            <person name="Gargeya S."/>
            <person name="Fitzgerald M."/>
            <person name="Haas B."/>
            <person name="Abouelleil A."/>
            <person name="Allen A.W."/>
            <person name="Alvarado L."/>
            <person name="Arachchi H.M."/>
            <person name="Berlin A.M."/>
            <person name="Chapman S.B."/>
            <person name="Gainer-Dewar J."/>
            <person name="Goldberg J."/>
            <person name="Griggs A."/>
            <person name="Gujja S."/>
            <person name="Hansen M."/>
            <person name="Howarth C."/>
            <person name="Imamovic A."/>
            <person name="Ireland A."/>
            <person name="Larimer J."/>
            <person name="McCowan C."/>
            <person name="Murphy C."/>
            <person name="Pearson M."/>
            <person name="Poon T.W."/>
            <person name="Priest M."/>
            <person name="Roberts A."/>
            <person name="Saif S."/>
            <person name="Shea T."/>
            <person name="Sisk P."/>
            <person name="Sykes S."/>
            <person name="Wortman J."/>
            <person name="Nusbaum C."/>
            <person name="Birren B."/>
        </authorList>
    </citation>
    <scope>NUCLEOTIDE SEQUENCE [LARGE SCALE GENOMIC DNA]</scope>
    <source>
        <strain evidence="2">WRAIR2</strain>
    </source>
</reference>
<sequence>MQQPKLIPLKDRRKVMAKSQDLISAALNILYTKPDTQPLIDVFRDTQSKLQRIFIFSYSGRTYPSAFAKKKQ</sequence>
<dbReference type="Proteomes" id="UP000075884">
    <property type="component" value="Unassembled WGS sequence"/>
</dbReference>
<evidence type="ECO:0000313" key="2">
    <source>
        <dbReference type="Proteomes" id="UP000075884"/>
    </source>
</evidence>
<dbReference type="VEuPathDB" id="VectorBase:ADIR011018"/>
<reference evidence="1" key="2">
    <citation type="submission" date="2020-05" db="UniProtKB">
        <authorList>
            <consortium name="EnsemblMetazoa"/>
        </authorList>
    </citation>
    <scope>IDENTIFICATION</scope>
    <source>
        <strain evidence="1">WRAIR2</strain>
    </source>
</reference>
<proteinExistence type="predicted"/>
<name>A0A182NTM7_9DIPT</name>
<keyword evidence="2" id="KW-1185">Reference proteome</keyword>
<dbReference type="AlphaFoldDB" id="A0A182NTM7"/>
<protein>
    <submittedName>
        <fullName evidence="1">Uncharacterized protein</fullName>
    </submittedName>
</protein>
<dbReference type="STRING" id="7168.A0A182NTM7"/>
<accession>A0A182NTM7</accession>
<dbReference type="EnsemblMetazoa" id="ADIR011018-RA">
    <property type="protein sequence ID" value="ADIR011018-PA"/>
    <property type="gene ID" value="ADIR011018"/>
</dbReference>